<organism evidence="1 2">
    <name type="scientific">Anaerobutyricum hallii</name>
    <dbReference type="NCBI Taxonomy" id="39488"/>
    <lineage>
        <taxon>Bacteria</taxon>
        <taxon>Bacillati</taxon>
        <taxon>Bacillota</taxon>
        <taxon>Clostridia</taxon>
        <taxon>Lachnospirales</taxon>
        <taxon>Lachnospiraceae</taxon>
        <taxon>Anaerobutyricum</taxon>
    </lineage>
</organism>
<dbReference type="AlphaFoldDB" id="A0A174AY66"/>
<dbReference type="RefSeq" id="WP_015521925.1">
    <property type="nucleotide sequence ID" value="NZ_BLYK01000007.1"/>
</dbReference>
<name>A0A174AY66_9FIRM</name>
<dbReference type="Proteomes" id="UP000095679">
    <property type="component" value="Unassembled WGS sequence"/>
</dbReference>
<accession>A0A174AY66</accession>
<proteinExistence type="predicted"/>
<gene>
    <name evidence="1" type="ORF">ERS852450_00871</name>
</gene>
<protein>
    <submittedName>
        <fullName evidence="1">Uncharacterized protein</fullName>
    </submittedName>
</protein>
<evidence type="ECO:0000313" key="1">
    <source>
        <dbReference type="EMBL" id="CUN93741.1"/>
    </source>
</evidence>
<dbReference type="EMBL" id="CYZL01000006">
    <property type="protein sequence ID" value="CUN93741.1"/>
    <property type="molecule type" value="Genomic_DNA"/>
</dbReference>
<sequence length="60" mass="7015">MAVKKKIINIRVYFDGDQDAKEVFAEVIAQKIRDTKTKDKLAIMKDKQYNDYEFSNLKSA</sequence>
<evidence type="ECO:0000313" key="2">
    <source>
        <dbReference type="Proteomes" id="UP000095679"/>
    </source>
</evidence>
<reference evidence="1 2" key="1">
    <citation type="submission" date="2015-09" db="EMBL/GenBank/DDBJ databases">
        <authorList>
            <consortium name="Pathogen Informatics"/>
        </authorList>
    </citation>
    <scope>NUCLEOTIDE SEQUENCE [LARGE SCALE GENOMIC DNA]</scope>
    <source>
        <strain evidence="1 2">2789STDY5834835</strain>
    </source>
</reference>